<evidence type="ECO:0000256" key="1">
    <source>
        <dbReference type="SAM" id="MobiDB-lite"/>
    </source>
</evidence>
<dbReference type="HOGENOM" id="CLU_497286_0_0_1"/>
<dbReference type="Proteomes" id="UP000032141">
    <property type="component" value="Chromosome C6"/>
</dbReference>
<dbReference type="Pfam" id="PF03004">
    <property type="entry name" value="Transposase_24"/>
    <property type="match status" value="1"/>
</dbReference>
<dbReference type="AlphaFoldDB" id="A0A0D3CU34"/>
<feature type="compositionally biased region" description="Basic and acidic residues" evidence="1">
    <location>
        <begin position="10"/>
        <end position="22"/>
    </location>
</feature>
<reference evidence="2 3" key="1">
    <citation type="journal article" date="2014" name="Genome Biol.">
        <title>Transcriptome and methylome profiling reveals relics of genome dominance in the mesopolyploid Brassica oleracea.</title>
        <authorList>
            <person name="Parkin I.A."/>
            <person name="Koh C."/>
            <person name="Tang H."/>
            <person name="Robinson S.J."/>
            <person name="Kagale S."/>
            <person name="Clarke W.E."/>
            <person name="Town C.D."/>
            <person name="Nixon J."/>
            <person name="Krishnakumar V."/>
            <person name="Bidwell S.L."/>
            <person name="Denoeud F."/>
            <person name="Belcram H."/>
            <person name="Links M.G."/>
            <person name="Just J."/>
            <person name="Clarke C."/>
            <person name="Bender T."/>
            <person name="Huebert T."/>
            <person name="Mason A.S."/>
            <person name="Pires J.C."/>
            <person name="Barker G."/>
            <person name="Moore J."/>
            <person name="Walley P.G."/>
            <person name="Manoli S."/>
            <person name="Batley J."/>
            <person name="Edwards D."/>
            <person name="Nelson M.N."/>
            <person name="Wang X."/>
            <person name="Paterson A.H."/>
            <person name="King G."/>
            <person name="Bancroft I."/>
            <person name="Chalhoub B."/>
            <person name="Sharpe A.G."/>
        </authorList>
    </citation>
    <scope>NUCLEOTIDE SEQUENCE</scope>
    <source>
        <strain evidence="2 3">cv. TO1000</strain>
    </source>
</reference>
<keyword evidence="3" id="KW-1185">Reference proteome</keyword>
<dbReference type="InterPro" id="IPR004252">
    <property type="entry name" value="Probable_transposase_24"/>
</dbReference>
<evidence type="ECO:0000313" key="2">
    <source>
        <dbReference type="EnsemblPlants" id="Bo6g070050.1"/>
    </source>
</evidence>
<proteinExistence type="predicted"/>
<dbReference type="Gramene" id="Bo6g070050.1">
    <property type="protein sequence ID" value="Bo6g070050.1"/>
    <property type="gene ID" value="Bo6g070050"/>
</dbReference>
<feature type="region of interest" description="Disordered" evidence="1">
    <location>
        <begin position="1"/>
        <end position="51"/>
    </location>
</feature>
<feature type="compositionally biased region" description="Low complexity" evidence="1">
    <location>
        <begin position="23"/>
        <end position="39"/>
    </location>
</feature>
<evidence type="ECO:0008006" key="4">
    <source>
        <dbReference type="Google" id="ProtNLM"/>
    </source>
</evidence>
<reference evidence="2" key="2">
    <citation type="submission" date="2015-03" db="UniProtKB">
        <authorList>
            <consortium name="EnsemblPlants"/>
        </authorList>
    </citation>
    <scope>IDENTIFICATION</scope>
</reference>
<dbReference type="eggNOG" id="KOG1121">
    <property type="taxonomic scope" value="Eukaryota"/>
</dbReference>
<accession>A0A0D3CU34</accession>
<dbReference type="EnsemblPlants" id="Bo6g070050.1">
    <property type="protein sequence ID" value="Bo6g070050.1"/>
    <property type="gene ID" value="Bo6g070050"/>
</dbReference>
<protein>
    <recommendedName>
        <fullName evidence="4">BED-type domain-containing protein</fullName>
    </recommendedName>
</protein>
<organism evidence="2 3">
    <name type="scientific">Brassica oleracea var. oleracea</name>
    <dbReference type="NCBI Taxonomy" id="109376"/>
    <lineage>
        <taxon>Eukaryota</taxon>
        <taxon>Viridiplantae</taxon>
        <taxon>Streptophyta</taxon>
        <taxon>Embryophyta</taxon>
        <taxon>Tracheophyta</taxon>
        <taxon>Spermatophyta</taxon>
        <taxon>Magnoliopsida</taxon>
        <taxon>eudicotyledons</taxon>
        <taxon>Gunneridae</taxon>
        <taxon>Pentapetalae</taxon>
        <taxon>rosids</taxon>
        <taxon>malvids</taxon>
        <taxon>Brassicales</taxon>
        <taxon>Brassicaceae</taxon>
        <taxon>Brassiceae</taxon>
        <taxon>Brassica</taxon>
    </lineage>
</organism>
<sequence length="548" mass="61302">MVRKNRLTPHYREMFGEPDSRLDPSSSAPDSSSALGSSGQETVPETHSSQRVSRLLSSRGVKWSGRPMAILFEISKAIPSPSPSLSVSSVAVPLRLVRRRPSPSCPSPSPTVSLSRLVPLPRFFFLSCSQLQRLTEQKSSLMDNEDTLNLNDEDYMSGDELMDQNSDGDDDEAIAVEDSLMSTAENCVKRGGKRRTSKCWKHFSIIGDKYPDGSNDVQCKFCKRNYQLNLRRSGTTEKTQRKTWLELQDQSLHIPLYQDMMVYGFGGRWRKTYTLSLMDMVNFCPQTIYDKRIWANGHGLSHLTALPSSSAPHVPLAMAPPTMPPPVPPTMAPLMPAEIHPELMVPPSAPYSQYTVEDLLCQPGREGLPVIDPDRPDGTLWFGVDNCLASDVADTIKDYFSMPHPNCKRTPIYVRKTWFKIYAAKETGQVTSLMQLYERTHKNKVGQFLDGKSEQIFNDLVAQVDDRQTQLTQQSADGLPVTLSTHEVDKIYEEVVPKKKGRTLGIGSVNDVPRATSSYARMGGLEGFLVVVAATNPEWESLLRNLRR</sequence>
<name>A0A0D3CU34_BRAOL</name>
<evidence type="ECO:0000313" key="3">
    <source>
        <dbReference type="Proteomes" id="UP000032141"/>
    </source>
</evidence>